<keyword evidence="6 11" id="KW-0378">Hydrolase</keyword>
<evidence type="ECO:0000256" key="2">
    <source>
        <dbReference type="ARBA" id="ARBA00001947"/>
    </source>
</evidence>
<dbReference type="Gene3D" id="3.90.79.10">
    <property type="entry name" value="Nucleoside Triphosphate Pyrophosphohydrolase"/>
    <property type="match status" value="1"/>
</dbReference>
<dbReference type="GO" id="GO:0046872">
    <property type="term" value="F:metal ion binding"/>
    <property type="evidence" value="ECO:0007669"/>
    <property type="project" value="UniProtKB-KW"/>
</dbReference>
<sequence>METPLEWLALARGGLDRAAERRTDDAWLAGRWADPRTRVLVVERGQALIRSTGDGPELILVGPDDAPEGDRYLLGVDDEDVAYFAVSGALPAIEGSDTADLRRIGAALGDRDSTLFTQAVALQNWHGTHTHCPRCGAPTDIAKAGHTRLCPADGSEHFPRLDPAVIMLVHDDRDRVLLGRAPTWPEHMMSILAGFVEPGESLEQSVAREVREEVGMTVDRIAYLGSQPWPLPQSLMLGFFCRAPGDQEPALESDEIAEARWFTREELRTATEDGSVMIPGRVSIARQLIERWYGGPLRGSWRR</sequence>
<dbReference type="EMBL" id="JACJII010000001">
    <property type="protein sequence ID" value="MBA9007526.1"/>
    <property type="molecule type" value="Genomic_DNA"/>
</dbReference>
<keyword evidence="12" id="KW-1185">Reference proteome</keyword>
<protein>
    <recommendedName>
        <fullName evidence="4">NAD(+) diphosphatase</fullName>
        <ecNumber evidence="4">3.6.1.22</ecNumber>
    </recommendedName>
</protein>
<reference evidence="11 12" key="1">
    <citation type="submission" date="2020-08" db="EMBL/GenBank/DDBJ databases">
        <title>Sequencing the genomes of 1000 actinobacteria strains.</title>
        <authorList>
            <person name="Klenk H.-P."/>
        </authorList>
    </citation>
    <scope>NUCLEOTIDE SEQUENCE [LARGE SCALE GENOMIC DNA]</scope>
    <source>
        <strain evidence="11 12">DSM 45823</strain>
    </source>
</reference>
<dbReference type="InterPro" id="IPR050241">
    <property type="entry name" value="NAD-cap_RNA_hydrolase_NudC"/>
</dbReference>
<dbReference type="GO" id="GO:0005829">
    <property type="term" value="C:cytosol"/>
    <property type="evidence" value="ECO:0007669"/>
    <property type="project" value="TreeGrafter"/>
</dbReference>
<dbReference type="EC" id="3.6.1.22" evidence="4"/>
<dbReference type="Pfam" id="PF09296">
    <property type="entry name" value="NUDIX-like"/>
    <property type="match status" value="1"/>
</dbReference>
<dbReference type="PANTHER" id="PTHR42904:SF6">
    <property type="entry name" value="NAD-CAPPED RNA HYDROLASE NUDT12"/>
    <property type="match status" value="1"/>
</dbReference>
<keyword evidence="5" id="KW-0479">Metal-binding</keyword>
<accession>A0A7W3N4Q6</accession>
<dbReference type="AlphaFoldDB" id="A0A7W3N4Q6"/>
<dbReference type="PROSITE" id="PS51462">
    <property type="entry name" value="NUDIX"/>
    <property type="match status" value="1"/>
</dbReference>
<evidence type="ECO:0000256" key="8">
    <source>
        <dbReference type="ARBA" id="ARBA00023027"/>
    </source>
</evidence>
<dbReference type="SUPFAM" id="SSF55811">
    <property type="entry name" value="Nudix"/>
    <property type="match status" value="1"/>
</dbReference>
<keyword evidence="8" id="KW-0520">NAD</keyword>
<name>A0A7W3N4Q6_9ACTN</name>
<comment type="catalytic activity">
    <reaction evidence="9">
        <text>a 5'-end NAD(+)-phospho-ribonucleoside in mRNA + H2O = a 5'-end phospho-adenosine-phospho-ribonucleoside in mRNA + beta-nicotinamide D-ribonucleotide + 2 H(+)</text>
        <dbReference type="Rhea" id="RHEA:60876"/>
        <dbReference type="Rhea" id="RHEA-COMP:15698"/>
        <dbReference type="Rhea" id="RHEA-COMP:15719"/>
        <dbReference type="ChEBI" id="CHEBI:14649"/>
        <dbReference type="ChEBI" id="CHEBI:15377"/>
        <dbReference type="ChEBI" id="CHEBI:15378"/>
        <dbReference type="ChEBI" id="CHEBI:144029"/>
        <dbReference type="ChEBI" id="CHEBI:144051"/>
    </reaction>
    <physiologicalReaction direction="left-to-right" evidence="9">
        <dbReference type="Rhea" id="RHEA:60877"/>
    </physiologicalReaction>
</comment>
<evidence type="ECO:0000259" key="10">
    <source>
        <dbReference type="PROSITE" id="PS51462"/>
    </source>
</evidence>
<comment type="similarity">
    <text evidence="3">Belongs to the Nudix hydrolase family. NudC subfamily.</text>
</comment>
<evidence type="ECO:0000313" key="12">
    <source>
        <dbReference type="Proteomes" id="UP000539313"/>
    </source>
</evidence>
<dbReference type="InterPro" id="IPR015797">
    <property type="entry name" value="NUDIX_hydrolase-like_dom_sf"/>
</dbReference>
<evidence type="ECO:0000256" key="6">
    <source>
        <dbReference type="ARBA" id="ARBA00022801"/>
    </source>
</evidence>
<organism evidence="11 12">
    <name type="scientific">Thermomonospora cellulosilytica</name>
    <dbReference type="NCBI Taxonomy" id="1411118"/>
    <lineage>
        <taxon>Bacteria</taxon>
        <taxon>Bacillati</taxon>
        <taxon>Actinomycetota</taxon>
        <taxon>Actinomycetes</taxon>
        <taxon>Streptosporangiales</taxon>
        <taxon>Thermomonosporaceae</taxon>
        <taxon>Thermomonospora</taxon>
    </lineage>
</organism>
<evidence type="ECO:0000256" key="5">
    <source>
        <dbReference type="ARBA" id="ARBA00022723"/>
    </source>
</evidence>
<evidence type="ECO:0000256" key="3">
    <source>
        <dbReference type="ARBA" id="ARBA00009595"/>
    </source>
</evidence>
<evidence type="ECO:0000256" key="9">
    <source>
        <dbReference type="ARBA" id="ARBA00023679"/>
    </source>
</evidence>
<comment type="caution">
    <text evidence="11">The sequence shown here is derived from an EMBL/GenBank/DDBJ whole genome shotgun (WGS) entry which is preliminary data.</text>
</comment>
<evidence type="ECO:0000256" key="7">
    <source>
        <dbReference type="ARBA" id="ARBA00022842"/>
    </source>
</evidence>
<dbReference type="GO" id="GO:0019677">
    <property type="term" value="P:NAD+ catabolic process"/>
    <property type="evidence" value="ECO:0007669"/>
    <property type="project" value="TreeGrafter"/>
</dbReference>
<evidence type="ECO:0000256" key="1">
    <source>
        <dbReference type="ARBA" id="ARBA00001946"/>
    </source>
</evidence>
<dbReference type="CDD" id="cd03429">
    <property type="entry name" value="NUDIX_NADH_pyrophosphatase_Nudt13"/>
    <property type="match status" value="1"/>
</dbReference>
<dbReference type="GO" id="GO:0035529">
    <property type="term" value="F:NADH pyrophosphatase activity"/>
    <property type="evidence" value="ECO:0007669"/>
    <property type="project" value="TreeGrafter"/>
</dbReference>
<dbReference type="PANTHER" id="PTHR42904">
    <property type="entry name" value="NUDIX HYDROLASE, NUDC SUBFAMILY"/>
    <property type="match status" value="1"/>
</dbReference>
<dbReference type="Pfam" id="PF09297">
    <property type="entry name" value="Zn_ribbon_NUD"/>
    <property type="match status" value="1"/>
</dbReference>
<dbReference type="InterPro" id="IPR049734">
    <property type="entry name" value="NudC-like_C"/>
</dbReference>
<gene>
    <name evidence="11" type="ORF">HNR21_006408</name>
</gene>
<dbReference type="Gene3D" id="3.90.79.20">
    <property type="match status" value="1"/>
</dbReference>
<dbReference type="InterPro" id="IPR015376">
    <property type="entry name" value="Znr_NADH_PPase"/>
</dbReference>
<dbReference type="Pfam" id="PF00293">
    <property type="entry name" value="NUDIX"/>
    <property type="match status" value="1"/>
</dbReference>
<dbReference type="InterPro" id="IPR000086">
    <property type="entry name" value="NUDIX_hydrolase_dom"/>
</dbReference>
<dbReference type="InterPro" id="IPR015375">
    <property type="entry name" value="NADH_PPase-like_N"/>
</dbReference>
<proteinExistence type="inferred from homology"/>
<evidence type="ECO:0000313" key="11">
    <source>
        <dbReference type="EMBL" id="MBA9007526.1"/>
    </source>
</evidence>
<comment type="cofactor">
    <cofactor evidence="1">
        <name>Mg(2+)</name>
        <dbReference type="ChEBI" id="CHEBI:18420"/>
    </cofactor>
</comment>
<dbReference type="Proteomes" id="UP000539313">
    <property type="component" value="Unassembled WGS sequence"/>
</dbReference>
<comment type="cofactor">
    <cofactor evidence="2">
        <name>Zn(2+)</name>
        <dbReference type="ChEBI" id="CHEBI:29105"/>
    </cofactor>
</comment>
<feature type="domain" description="Nudix hydrolase" evidence="10">
    <location>
        <begin position="159"/>
        <end position="290"/>
    </location>
</feature>
<dbReference type="NCBIfam" id="NF001299">
    <property type="entry name" value="PRK00241.1"/>
    <property type="match status" value="1"/>
</dbReference>
<evidence type="ECO:0000256" key="4">
    <source>
        <dbReference type="ARBA" id="ARBA00012381"/>
    </source>
</evidence>
<dbReference type="RefSeq" id="WP_182708065.1">
    <property type="nucleotide sequence ID" value="NZ_JACJII010000001.1"/>
</dbReference>
<keyword evidence="7" id="KW-0460">Magnesium</keyword>
<dbReference type="GO" id="GO:0006742">
    <property type="term" value="P:NADP+ catabolic process"/>
    <property type="evidence" value="ECO:0007669"/>
    <property type="project" value="TreeGrafter"/>
</dbReference>